<sequence>MAPWPVLRRLQSPGACADRQGFPHAVPNEAPYFQSCQGFTTTTNSNYSLPWQGTLIPYWSTFDPSTWPSQHFDATTAKSIVQQEHLDISNSPTLSSKKKTPIGAIVSGVVGGVVVIVLAVGIGLFMCRRRAPKQQPVFPPSTIGQSAHFRSPSDMTMASTGSLGYTTLSSSLAHPVERSGTVRTHNTSAHPLSYFGSPVTAVPRTTLPAHDKRHQTLQIRKILLSHSTFHLEAGALTNPPLGDRKKPNGSYPVYDAPTAPPISIQSRTEPSIGSSRRARV</sequence>
<dbReference type="RefSeq" id="XP_001888716.1">
    <property type="nucleotide sequence ID" value="XM_001888681.1"/>
</dbReference>
<accession>B0DXM6</accession>
<feature type="region of interest" description="Disordered" evidence="1">
    <location>
        <begin position="234"/>
        <end position="280"/>
    </location>
</feature>
<name>B0DXM6_LACBS</name>
<dbReference type="AlphaFoldDB" id="B0DXM6"/>
<dbReference type="HOGENOM" id="CLU_994234_0_0_1"/>
<dbReference type="Gene3D" id="1.20.5.510">
    <property type="entry name" value="Single helix bin"/>
    <property type="match status" value="1"/>
</dbReference>
<proteinExistence type="predicted"/>
<dbReference type="Proteomes" id="UP000001194">
    <property type="component" value="Unassembled WGS sequence"/>
</dbReference>
<keyword evidence="2" id="KW-1133">Transmembrane helix</keyword>
<dbReference type="EMBL" id="DS547147">
    <property type="protein sequence ID" value="EDR00707.1"/>
    <property type="molecule type" value="Genomic_DNA"/>
</dbReference>
<dbReference type="KEGG" id="lbc:LACBIDRAFT_313146"/>
<reference evidence="3 4" key="1">
    <citation type="journal article" date="2008" name="Nature">
        <title>The genome of Laccaria bicolor provides insights into mycorrhizal symbiosis.</title>
        <authorList>
            <person name="Martin F."/>
            <person name="Aerts A."/>
            <person name="Ahren D."/>
            <person name="Brun A."/>
            <person name="Danchin E.G.J."/>
            <person name="Duchaussoy F."/>
            <person name="Gibon J."/>
            <person name="Kohler A."/>
            <person name="Lindquist E."/>
            <person name="Pereda V."/>
            <person name="Salamov A."/>
            <person name="Shapiro H.J."/>
            <person name="Wuyts J."/>
            <person name="Blaudez D."/>
            <person name="Buee M."/>
            <person name="Brokstein P."/>
            <person name="Canbaeck B."/>
            <person name="Cohen D."/>
            <person name="Courty P.E."/>
            <person name="Coutinho P.M."/>
            <person name="Delaruelle C."/>
            <person name="Detter J.C."/>
            <person name="Deveau A."/>
            <person name="DiFazio S."/>
            <person name="Duplessis S."/>
            <person name="Fraissinet-Tachet L."/>
            <person name="Lucic E."/>
            <person name="Frey-Klett P."/>
            <person name="Fourrey C."/>
            <person name="Feussner I."/>
            <person name="Gay G."/>
            <person name="Grimwood J."/>
            <person name="Hoegger P.J."/>
            <person name="Jain P."/>
            <person name="Kilaru S."/>
            <person name="Labbe J."/>
            <person name="Lin Y.C."/>
            <person name="Legue V."/>
            <person name="Le Tacon F."/>
            <person name="Marmeisse R."/>
            <person name="Melayah D."/>
            <person name="Montanini B."/>
            <person name="Muratet M."/>
            <person name="Nehls U."/>
            <person name="Niculita-Hirzel H."/>
            <person name="Oudot-Le Secq M.P."/>
            <person name="Peter M."/>
            <person name="Quesneville H."/>
            <person name="Rajashekar B."/>
            <person name="Reich M."/>
            <person name="Rouhier N."/>
            <person name="Schmutz J."/>
            <person name="Yin T."/>
            <person name="Chalot M."/>
            <person name="Henrissat B."/>
            <person name="Kuees U."/>
            <person name="Lucas S."/>
            <person name="Van de Peer Y."/>
            <person name="Podila G.K."/>
            <person name="Polle A."/>
            <person name="Pukkila P.J."/>
            <person name="Richardson P.M."/>
            <person name="Rouze P."/>
            <person name="Sanders I.R."/>
            <person name="Stajich J.E."/>
            <person name="Tunlid A."/>
            <person name="Tuskan G."/>
            <person name="Grigoriev I.V."/>
        </authorList>
    </citation>
    <scope>NUCLEOTIDE SEQUENCE [LARGE SCALE GENOMIC DNA]</scope>
    <source>
        <strain evidence="4">S238N-H82 / ATCC MYA-4686</strain>
    </source>
</reference>
<dbReference type="OrthoDB" id="2796893at2759"/>
<gene>
    <name evidence="3" type="ORF">LACBIDRAFT_313146</name>
</gene>
<evidence type="ECO:0000313" key="3">
    <source>
        <dbReference type="EMBL" id="EDR00707.1"/>
    </source>
</evidence>
<organism evidence="4">
    <name type="scientific">Laccaria bicolor (strain S238N-H82 / ATCC MYA-4686)</name>
    <name type="common">Bicoloured deceiver</name>
    <name type="synonym">Laccaria laccata var. bicolor</name>
    <dbReference type="NCBI Taxonomy" id="486041"/>
    <lineage>
        <taxon>Eukaryota</taxon>
        <taxon>Fungi</taxon>
        <taxon>Dikarya</taxon>
        <taxon>Basidiomycota</taxon>
        <taxon>Agaricomycotina</taxon>
        <taxon>Agaricomycetes</taxon>
        <taxon>Agaricomycetidae</taxon>
        <taxon>Agaricales</taxon>
        <taxon>Agaricineae</taxon>
        <taxon>Hydnangiaceae</taxon>
        <taxon>Laccaria</taxon>
    </lineage>
</organism>
<evidence type="ECO:0000256" key="2">
    <source>
        <dbReference type="SAM" id="Phobius"/>
    </source>
</evidence>
<dbReference type="InParanoid" id="B0DXM6"/>
<feature type="transmembrane region" description="Helical" evidence="2">
    <location>
        <begin position="102"/>
        <end position="125"/>
    </location>
</feature>
<keyword evidence="2" id="KW-0472">Membrane</keyword>
<dbReference type="GeneID" id="6084361"/>
<protein>
    <submittedName>
        <fullName evidence="3">Predicted protein</fullName>
    </submittedName>
</protein>
<feature type="region of interest" description="Disordered" evidence="1">
    <location>
        <begin position="135"/>
        <end position="155"/>
    </location>
</feature>
<evidence type="ECO:0000313" key="4">
    <source>
        <dbReference type="Proteomes" id="UP000001194"/>
    </source>
</evidence>
<keyword evidence="4" id="KW-1185">Reference proteome</keyword>
<evidence type="ECO:0000256" key="1">
    <source>
        <dbReference type="SAM" id="MobiDB-lite"/>
    </source>
</evidence>
<feature type="compositionally biased region" description="Polar residues" evidence="1">
    <location>
        <begin position="263"/>
        <end position="274"/>
    </location>
</feature>
<keyword evidence="2" id="KW-0812">Transmembrane</keyword>